<sequence>MHFENFPTTFTQKALTLAVQIALLSGLTQTAFAASPMKETTQQLETILVEVDDASSSEQAGGYSYKQAKTATKLNLILRDTPQNVKVYTEEYLEDRNIQSFQSLMKNITGVTVSRTDERQTNYARGFSVDYYLIDGIPTTTNIAEGDLDISIFDRVEVVKGANGLMTGAGNPAMGLNLIRKHADSKELTGKIEASAGSWNSYASSADISSGLNADGSLRGRIYVKHSDEDSFMNGYEKTRNVAYAALDYDLTDKTSLSLAAAYQELDRSGIRWGGLPAFYADGTQTHFDRDLTVSSDWTYWNINTTALFASLKQQLWNDAALNVAYSYRKDDKETALLYYGGKVVKETGLSAIQADTYSSDTATEENNIDVYVNIPFQIGGMAQEVVMGGSWNKNELLYSYSGKPKIDNYILDFNRLQTHLVGGISNPTVGSTNTTEQSGFYASGKFQLMDDVKLVAGARFSNWKYIVEGGKTNREFNDQFTPYVGLIYDFLPDHSWYASYTEIFKPQDKKTADGNYLDPIIGKNYETGVKSEFLDGRLNTTAAIFRIEQDNAAEKIDGSFVQGTTEQAYRAVNGVVSKGVEFEADGQITDQWSVNLGIANFEARDQANKKVNLDNARTSANLFTKYALNSWSLGAGLNYRSKIKNIDGVNPIQQDAVILVNAMAAYQVDANIKLQLNLDNLLDEEYYDGIGANRMNYAEPRKATFSVKYQF</sequence>
<evidence type="ECO:0000256" key="12">
    <source>
        <dbReference type="SAM" id="SignalP"/>
    </source>
</evidence>
<dbReference type="InterPro" id="IPR012910">
    <property type="entry name" value="Plug_dom"/>
</dbReference>
<evidence type="ECO:0000256" key="6">
    <source>
        <dbReference type="ARBA" id="ARBA00023077"/>
    </source>
</evidence>
<keyword evidence="7 10" id="KW-0472">Membrane</keyword>
<accession>A0A151XXS0</accession>
<dbReference type="NCBIfam" id="TIGR01783">
    <property type="entry name" value="TonB-siderophor"/>
    <property type="match status" value="1"/>
</dbReference>
<dbReference type="InterPro" id="IPR010105">
    <property type="entry name" value="TonB_sidphr_rcpt"/>
</dbReference>
<evidence type="ECO:0000256" key="2">
    <source>
        <dbReference type="ARBA" id="ARBA00009810"/>
    </source>
</evidence>
<dbReference type="PANTHER" id="PTHR32552:SF74">
    <property type="entry name" value="HYDROXAMATE SIDEROPHORE RECEPTOR FHUE"/>
    <property type="match status" value="1"/>
</dbReference>
<feature type="domain" description="TonB-dependent receptor plug" evidence="14">
    <location>
        <begin position="78"/>
        <end position="173"/>
    </location>
</feature>
<dbReference type="Gene3D" id="2.40.170.20">
    <property type="entry name" value="TonB-dependent receptor, beta-barrel domain"/>
    <property type="match status" value="1"/>
</dbReference>
<organism evidence="15 16">
    <name type="scientific">Acinetobacter pragensis</name>
    <dbReference type="NCBI Taxonomy" id="1806892"/>
    <lineage>
        <taxon>Bacteria</taxon>
        <taxon>Pseudomonadati</taxon>
        <taxon>Pseudomonadota</taxon>
        <taxon>Gammaproteobacteria</taxon>
        <taxon>Moraxellales</taxon>
        <taxon>Moraxellaceae</taxon>
        <taxon>Acinetobacter</taxon>
    </lineage>
</organism>
<dbReference type="AlphaFoldDB" id="A0A151XXS0"/>
<dbReference type="SUPFAM" id="SSF56935">
    <property type="entry name" value="Porins"/>
    <property type="match status" value="1"/>
</dbReference>
<keyword evidence="4 10" id="KW-1134">Transmembrane beta strand</keyword>
<evidence type="ECO:0000256" key="5">
    <source>
        <dbReference type="ARBA" id="ARBA00022692"/>
    </source>
</evidence>
<dbReference type="GO" id="GO:0015891">
    <property type="term" value="P:siderophore transport"/>
    <property type="evidence" value="ECO:0007669"/>
    <property type="project" value="InterPro"/>
</dbReference>
<evidence type="ECO:0000313" key="15">
    <source>
        <dbReference type="EMBL" id="KYQ70638.1"/>
    </source>
</evidence>
<dbReference type="GO" id="GO:0038023">
    <property type="term" value="F:signaling receptor activity"/>
    <property type="evidence" value="ECO:0007669"/>
    <property type="project" value="InterPro"/>
</dbReference>
<keyword evidence="9 10" id="KW-0998">Cell outer membrane</keyword>
<evidence type="ECO:0000256" key="10">
    <source>
        <dbReference type="PROSITE-ProRule" id="PRU01360"/>
    </source>
</evidence>
<dbReference type="Proteomes" id="UP000076276">
    <property type="component" value="Unassembled WGS sequence"/>
</dbReference>
<evidence type="ECO:0000256" key="11">
    <source>
        <dbReference type="RuleBase" id="RU003357"/>
    </source>
</evidence>
<dbReference type="InterPro" id="IPR036942">
    <property type="entry name" value="Beta-barrel_TonB_sf"/>
</dbReference>
<dbReference type="RefSeq" id="WP_067672216.1">
    <property type="nucleotide sequence ID" value="NZ_CBCSIK010000009.1"/>
</dbReference>
<feature type="signal peptide" evidence="12">
    <location>
        <begin position="1"/>
        <end position="33"/>
    </location>
</feature>
<evidence type="ECO:0000256" key="9">
    <source>
        <dbReference type="ARBA" id="ARBA00023237"/>
    </source>
</evidence>
<dbReference type="InterPro" id="IPR000531">
    <property type="entry name" value="Beta-barrel_TonB"/>
</dbReference>
<comment type="caution">
    <text evidence="15">The sequence shown here is derived from an EMBL/GenBank/DDBJ whole genome shotgun (WGS) entry which is preliminary data.</text>
</comment>
<dbReference type="InterPro" id="IPR037066">
    <property type="entry name" value="Plug_dom_sf"/>
</dbReference>
<gene>
    <name evidence="15" type="ORF">AZH43_03715</name>
</gene>
<evidence type="ECO:0000256" key="1">
    <source>
        <dbReference type="ARBA" id="ARBA00004571"/>
    </source>
</evidence>
<reference evidence="15 16" key="1">
    <citation type="submission" date="2016-03" db="EMBL/GenBank/DDBJ databases">
        <title>Acinetobacter genomospecies 28 strain ANC 4149.</title>
        <authorList>
            <person name="Radolfova-Krizova L."/>
            <person name="Nemec A."/>
        </authorList>
    </citation>
    <scope>NUCLEOTIDE SEQUENCE [LARGE SCALE GENOMIC DNA]</scope>
    <source>
        <strain evidence="15 16">ANC 4149</strain>
    </source>
</reference>
<dbReference type="Pfam" id="PF07715">
    <property type="entry name" value="Plug"/>
    <property type="match status" value="1"/>
</dbReference>
<dbReference type="STRING" id="1806892.AZH43_03715"/>
<name>A0A151XXS0_9GAMM</name>
<evidence type="ECO:0000259" key="14">
    <source>
        <dbReference type="Pfam" id="PF07715"/>
    </source>
</evidence>
<feature type="chain" id="PRO_5007592006" evidence="12">
    <location>
        <begin position="34"/>
        <end position="712"/>
    </location>
</feature>
<keyword evidence="6 11" id="KW-0798">TonB box</keyword>
<dbReference type="PROSITE" id="PS52016">
    <property type="entry name" value="TONB_DEPENDENT_REC_3"/>
    <property type="match status" value="1"/>
</dbReference>
<dbReference type="InterPro" id="IPR039426">
    <property type="entry name" value="TonB-dep_rcpt-like"/>
</dbReference>
<comment type="similarity">
    <text evidence="2 10 11">Belongs to the TonB-dependent receptor family.</text>
</comment>
<evidence type="ECO:0000256" key="8">
    <source>
        <dbReference type="ARBA" id="ARBA00023170"/>
    </source>
</evidence>
<keyword evidence="16" id="KW-1185">Reference proteome</keyword>
<keyword evidence="12" id="KW-0732">Signal</keyword>
<evidence type="ECO:0000259" key="13">
    <source>
        <dbReference type="Pfam" id="PF00593"/>
    </source>
</evidence>
<evidence type="ECO:0000256" key="7">
    <source>
        <dbReference type="ARBA" id="ARBA00023136"/>
    </source>
</evidence>
<dbReference type="GO" id="GO:0009279">
    <property type="term" value="C:cell outer membrane"/>
    <property type="evidence" value="ECO:0007669"/>
    <property type="project" value="UniProtKB-SubCell"/>
</dbReference>
<protein>
    <submittedName>
        <fullName evidence="15">TonB-dependent receptor</fullName>
    </submittedName>
</protein>
<dbReference type="CDD" id="cd01347">
    <property type="entry name" value="ligand_gated_channel"/>
    <property type="match status" value="1"/>
</dbReference>
<keyword evidence="3 10" id="KW-0813">Transport</keyword>
<dbReference type="GO" id="GO:0015344">
    <property type="term" value="F:siderophore uptake transmembrane transporter activity"/>
    <property type="evidence" value="ECO:0007669"/>
    <property type="project" value="TreeGrafter"/>
</dbReference>
<keyword evidence="8 15" id="KW-0675">Receptor</keyword>
<proteinExistence type="inferred from homology"/>
<keyword evidence="5 10" id="KW-0812">Transmembrane</keyword>
<dbReference type="PANTHER" id="PTHR32552">
    <property type="entry name" value="FERRICHROME IRON RECEPTOR-RELATED"/>
    <property type="match status" value="1"/>
</dbReference>
<comment type="subcellular location">
    <subcellularLocation>
        <location evidence="1 10">Cell outer membrane</location>
        <topology evidence="1 10">Multi-pass membrane protein</topology>
    </subcellularLocation>
</comment>
<evidence type="ECO:0000256" key="3">
    <source>
        <dbReference type="ARBA" id="ARBA00022448"/>
    </source>
</evidence>
<evidence type="ECO:0000256" key="4">
    <source>
        <dbReference type="ARBA" id="ARBA00022452"/>
    </source>
</evidence>
<feature type="domain" description="TonB-dependent receptor-like beta-barrel" evidence="13">
    <location>
        <begin position="284"/>
        <end position="682"/>
    </location>
</feature>
<dbReference type="Pfam" id="PF00593">
    <property type="entry name" value="TonB_dep_Rec_b-barrel"/>
    <property type="match status" value="1"/>
</dbReference>
<dbReference type="Gene3D" id="2.170.130.10">
    <property type="entry name" value="TonB-dependent receptor, plug domain"/>
    <property type="match status" value="1"/>
</dbReference>
<evidence type="ECO:0000313" key="16">
    <source>
        <dbReference type="Proteomes" id="UP000076276"/>
    </source>
</evidence>
<dbReference type="EMBL" id="LUAW01000056">
    <property type="protein sequence ID" value="KYQ70638.1"/>
    <property type="molecule type" value="Genomic_DNA"/>
</dbReference>